<protein>
    <submittedName>
        <fullName evidence="2">Uncharacterized protein</fullName>
    </submittedName>
</protein>
<sequence>MKKTSRKWKYRNTSLLILSLVVLFLVSDTDIAHALIKEIGSYGYLGALIAGIFFVSTFTVAPASVVLFHLSQNFNPGLIAICAGMGAVIGDLLIFRFLKDGVFEELRPLFRRYGGGYITTLLGTPYFAWLAPVIGAIIIASPFPDEIGIALMGLSRIKLWQFITLTFVLNSLGILVIVLLARSI</sequence>
<gene>
    <name evidence="2" type="ORF">A2419_01735</name>
</gene>
<organism evidence="2 3">
    <name type="scientific">Candidatus Adlerbacteria bacterium RIFOXYC1_FULL_48_26</name>
    <dbReference type="NCBI Taxonomy" id="1797247"/>
    <lineage>
        <taxon>Bacteria</taxon>
        <taxon>Candidatus Adleribacteriota</taxon>
    </lineage>
</organism>
<evidence type="ECO:0000256" key="1">
    <source>
        <dbReference type="SAM" id="Phobius"/>
    </source>
</evidence>
<evidence type="ECO:0000313" key="3">
    <source>
        <dbReference type="Proteomes" id="UP000176568"/>
    </source>
</evidence>
<evidence type="ECO:0000313" key="2">
    <source>
        <dbReference type="EMBL" id="OGC88446.1"/>
    </source>
</evidence>
<feature type="transmembrane region" description="Helical" evidence="1">
    <location>
        <begin position="77"/>
        <end position="98"/>
    </location>
</feature>
<dbReference type="STRING" id="1797247.A2419_01735"/>
<name>A0A1F4Y3U5_9BACT</name>
<dbReference type="AlphaFoldDB" id="A0A1F4Y3U5"/>
<dbReference type="Proteomes" id="UP000176568">
    <property type="component" value="Unassembled WGS sequence"/>
</dbReference>
<proteinExistence type="predicted"/>
<feature type="transmembrane region" description="Helical" evidence="1">
    <location>
        <begin position="118"/>
        <end position="139"/>
    </location>
</feature>
<feature type="transmembrane region" description="Helical" evidence="1">
    <location>
        <begin position="159"/>
        <end position="181"/>
    </location>
</feature>
<feature type="transmembrane region" description="Helical" evidence="1">
    <location>
        <begin position="44"/>
        <end position="70"/>
    </location>
</feature>
<accession>A0A1F4Y3U5</accession>
<reference evidence="2 3" key="1">
    <citation type="journal article" date="2016" name="Nat. Commun.">
        <title>Thousands of microbial genomes shed light on interconnected biogeochemical processes in an aquifer system.</title>
        <authorList>
            <person name="Anantharaman K."/>
            <person name="Brown C.T."/>
            <person name="Hug L.A."/>
            <person name="Sharon I."/>
            <person name="Castelle C.J."/>
            <person name="Probst A.J."/>
            <person name="Thomas B.C."/>
            <person name="Singh A."/>
            <person name="Wilkins M.J."/>
            <person name="Karaoz U."/>
            <person name="Brodie E.L."/>
            <person name="Williams K.H."/>
            <person name="Hubbard S.S."/>
            <person name="Banfield J.F."/>
        </authorList>
    </citation>
    <scope>NUCLEOTIDE SEQUENCE [LARGE SCALE GENOMIC DNA]</scope>
</reference>
<keyword evidence="1" id="KW-0812">Transmembrane</keyword>
<keyword evidence="1" id="KW-1133">Transmembrane helix</keyword>
<comment type="caution">
    <text evidence="2">The sequence shown here is derived from an EMBL/GenBank/DDBJ whole genome shotgun (WGS) entry which is preliminary data.</text>
</comment>
<dbReference type="EMBL" id="MEXB01000008">
    <property type="protein sequence ID" value="OGC88446.1"/>
    <property type="molecule type" value="Genomic_DNA"/>
</dbReference>
<keyword evidence="1" id="KW-0472">Membrane</keyword>